<proteinExistence type="predicted"/>
<accession>A0A2R5G6B8</accession>
<dbReference type="Proteomes" id="UP000245124">
    <property type="component" value="Unassembled WGS sequence"/>
</dbReference>
<protein>
    <submittedName>
        <fullName evidence="1">Uncharacterized protein</fullName>
    </submittedName>
</protein>
<dbReference type="AlphaFoldDB" id="A0A2R5G6B8"/>
<gene>
    <name evidence="1" type="ORF">NIES4072_73030</name>
</gene>
<evidence type="ECO:0000313" key="1">
    <source>
        <dbReference type="EMBL" id="GBG23591.1"/>
    </source>
</evidence>
<sequence length="272" mass="32310">MSDYNDFDDYEDTNQHLVDVVELKARDTVRDFFDNNQEGIFYSRQIEIFHEDKYFHWITNRAIRDLIEEGVIKQEVRTLSSKGDIKLLWHKNYRYYKRSAKDLIELVESYSNPEFTRSVGHYGELMVLDAFARIESVMKGRDVKHFKEKCWTKSDKNMDFIFEIDSVPYGIEVKNTLGYMDYKELKEKTKICHHIGVIPVFVVRMMPKIWIHEVIQNEGFVLPLKYQLYPLSHSELAKNISKKLKLPVDSPKAIQDGTIGKFKRWHDSKNKI</sequence>
<comment type="caution">
    <text evidence="1">The sequence shown here is derived from an EMBL/GenBank/DDBJ whole genome shotgun (WGS) entry which is preliminary data.</text>
</comment>
<name>A0A2R5G6B8_NOSCO</name>
<keyword evidence="2" id="KW-1185">Reference proteome</keyword>
<dbReference type="EMBL" id="BDUD01000006">
    <property type="protein sequence ID" value="GBG23591.1"/>
    <property type="molecule type" value="Genomic_DNA"/>
</dbReference>
<organism evidence="1 2">
    <name type="scientific">Nostoc commune NIES-4072</name>
    <dbReference type="NCBI Taxonomy" id="2005467"/>
    <lineage>
        <taxon>Bacteria</taxon>
        <taxon>Bacillati</taxon>
        <taxon>Cyanobacteriota</taxon>
        <taxon>Cyanophyceae</taxon>
        <taxon>Nostocales</taxon>
        <taxon>Nostocaceae</taxon>
        <taxon>Nostoc</taxon>
    </lineage>
</organism>
<evidence type="ECO:0000313" key="2">
    <source>
        <dbReference type="Proteomes" id="UP000245124"/>
    </source>
</evidence>
<reference evidence="1 2" key="1">
    <citation type="submission" date="2017-06" db="EMBL/GenBank/DDBJ databases">
        <title>Genome sequencing of cyanobaciteial culture collection at National Institute for Environmental Studies (NIES).</title>
        <authorList>
            <person name="Hirose Y."/>
            <person name="Shimura Y."/>
            <person name="Fujisawa T."/>
            <person name="Nakamura Y."/>
            <person name="Kawachi M."/>
        </authorList>
    </citation>
    <scope>NUCLEOTIDE SEQUENCE [LARGE SCALE GENOMIC DNA]</scope>
    <source>
        <strain evidence="1 2">NIES-4072</strain>
    </source>
</reference>